<evidence type="ECO:0000256" key="2">
    <source>
        <dbReference type="ARBA" id="ARBA00024341"/>
    </source>
</evidence>
<dbReference type="SMART" id="SM00015">
    <property type="entry name" value="IQ"/>
    <property type="match status" value="1"/>
</dbReference>
<dbReference type="CDD" id="cd23767">
    <property type="entry name" value="IQCD"/>
    <property type="match status" value="1"/>
</dbReference>
<reference evidence="4" key="1">
    <citation type="journal article" date="2019" name="Toxins">
        <title>Detection of Abrin-Like and Prepropulchellin-Like Toxin Genes and Transcripts Using Whole Genome Sequencing and Full-Length Transcript Sequencing of Abrus precatorius.</title>
        <authorList>
            <person name="Hovde B.T."/>
            <person name="Daligault H.E."/>
            <person name="Hanschen E.R."/>
            <person name="Kunde Y.A."/>
            <person name="Johnson M.B."/>
            <person name="Starkenburg S.R."/>
            <person name="Johnson S.L."/>
        </authorList>
    </citation>
    <scope>NUCLEOTIDE SEQUENCE [LARGE SCALE GENOMIC DNA]</scope>
</reference>
<feature type="compositionally biased region" description="Low complexity" evidence="3">
    <location>
        <begin position="323"/>
        <end position="335"/>
    </location>
</feature>
<sequence length="457" mass="50346">MGKKGSWFSAVKKVFSPDSKKEKKKHKSKKQSGYKDSEVAYAEAATPLPPIDSVKENEQNKHAFSLALASAVAAEAAVAAAQAAAEVVRLTSMPHYHGKTNQEIAATKIQTAFRGYMARRALRALRGLVRLKTLIQGQSVKRQASSTLRCMQTLASLQSQIRERRIRMSEENKALQHQLQQKHEKELEKLQVAQVGEEWDDSLQSKDQIEAKLLQKQEAALRRERALAYSFSHQQTWKSSSKSVNPTYMDPNNLHWGWSWLERWMAARPWEGQSTMDHNDHSSLKSAASVGEITKTYSLRGNSHDNRPSPFGQKARRHATHNSPSTPASKAKSATGKVRPSSSKGSAWGGDEDSRSMLSVQSERYRRHSIAGSSVRDDESLASSPAIPSYMTPTSSAKAKSKIQKPSPEKGAAAVSAKRRLSFSPSSAGSRRHSAPLMVEMVSKKDVAAMVSNGGGR</sequence>
<dbReference type="PROSITE" id="PS50096">
    <property type="entry name" value="IQ"/>
    <property type="match status" value="1"/>
</dbReference>
<reference evidence="5 6" key="2">
    <citation type="submission" date="2025-04" db="UniProtKB">
        <authorList>
            <consortium name="RefSeq"/>
        </authorList>
    </citation>
    <scope>IDENTIFICATION</scope>
    <source>
        <tissue evidence="5 6">Young leaves</tissue>
    </source>
</reference>
<dbReference type="RefSeq" id="XP_027347247.1">
    <property type="nucleotide sequence ID" value="XM_027491446.1"/>
</dbReference>
<organism evidence="4 5">
    <name type="scientific">Abrus precatorius</name>
    <name type="common">Indian licorice</name>
    <name type="synonym">Glycine abrus</name>
    <dbReference type="NCBI Taxonomy" id="3816"/>
    <lineage>
        <taxon>Eukaryota</taxon>
        <taxon>Viridiplantae</taxon>
        <taxon>Streptophyta</taxon>
        <taxon>Embryophyta</taxon>
        <taxon>Tracheophyta</taxon>
        <taxon>Spermatophyta</taxon>
        <taxon>Magnoliopsida</taxon>
        <taxon>eudicotyledons</taxon>
        <taxon>Gunneridae</taxon>
        <taxon>Pentapetalae</taxon>
        <taxon>rosids</taxon>
        <taxon>fabids</taxon>
        <taxon>Fabales</taxon>
        <taxon>Fabaceae</taxon>
        <taxon>Papilionoideae</taxon>
        <taxon>50 kb inversion clade</taxon>
        <taxon>NPAAA clade</taxon>
        <taxon>indigoferoid/millettioid clade</taxon>
        <taxon>Abreae</taxon>
        <taxon>Abrus</taxon>
    </lineage>
</organism>
<feature type="region of interest" description="Disordered" evidence="3">
    <location>
        <begin position="297"/>
        <end position="436"/>
    </location>
</feature>
<comment type="similarity">
    <text evidence="2">Belongs to the IQD family.</text>
</comment>
<dbReference type="Pfam" id="PF00612">
    <property type="entry name" value="IQ"/>
    <property type="match status" value="1"/>
</dbReference>
<dbReference type="GO" id="GO:0005516">
    <property type="term" value="F:calmodulin binding"/>
    <property type="evidence" value="ECO:0007669"/>
    <property type="project" value="UniProtKB-KW"/>
</dbReference>
<gene>
    <name evidence="5 6" type="primary">LOC113858709</name>
</gene>
<protein>
    <submittedName>
        <fullName evidence="5 6">Protein IQ-DOMAIN 1-like</fullName>
    </submittedName>
</protein>
<dbReference type="OrthoDB" id="1923765at2759"/>
<evidence type="ECO:0000313" key="4">
    <source>
        <dbReference type="Proteomes" id="UP000694853"/>
    </source>
</evidence>
<dbReference type="KEGG" id="aprc:113858709"/>
<evidence type="ECO:0000256" key="3">
    <source>
        <dbReference type="SAM" id="MobiDB-lite"/>
    </source>
</evidence>
<evidence type="ECO:0000256" key="1">
    <source>
        <dbReference type="ARBA" id="ARBA00022860"/>
    </source>
</evidence>
<dbReference type="AlphaFoldDB" id="A0A8B8KTL3"/>
<evidence type="ECO:0000313" key="5">
    <source>
        <dbReference type="RefSeq" id="XP_027347246.1"/>
    </source>
</evidence>
<feature type="region of interest" description="Disordered" evidence="3">
    <location>
        <begin position="17"/>
        <end position="38"/>
    </location>
</feature>
<dbReference type="InterPro" id="IPR000048">
    <property type="entry name" value="IQ_motif_EF-hand-BS"/>
</dbReference>
<dbReference type="PANTHER" id="PTHR32295">
    <property type="entry name" value="IQ-DOMAIN 5-RELATED"/>
    <property type="match status" value="1"/>
</dbReference>
<proteinExistence type="inferred from homology"/>
<accession>A0A8B8KTL3</accession>
<evidence type="ECO:0000313" key="6">
    <source>
        <dbReference type="RefSeq" id="XP_027347247.1"/>
    </source>
</evidence>
<keyword evidence="1" id="KW-0112">Calmodulin-binding</keyword>
<dbReference type="GeneID" id="113858709"/>
<dbReference type="RefSeq" id="XP_027347246.1">
    <property type="nucleotide sequence ID" value="XM_027491445.1"/>
</dbReference>
<name>A0A8B8KTL3_ABRPR</name>
<dbReference type="PANTHER" id="PTHR32295:SF216">
    <property type="entry name" value="PROTEIN IQ-DOMAIN 3"/>
    <property type="match status" value="1"/>
</dbReference>
<dbReference type="Proteomes" id="UP000694853">
    <property type="component" value="Unplaced"/>
</dbReference>
<feature type="compositionally biased region" description="Basic residues" evidence="3">
    <location>
        <begin position="22"/>
        <end position="32"/>
    </location>
</feature>
<keyword evidence="4" id="KW-1185">Reference proteome</keyword>